<protein>
    <recommendedName>
        <fullName evidence="4">WXG100 family type VII secretion target</fullName>
    </recommendedName>
</protein>
<dbReference type="Gene3D" id="1.10.287.1060">
    <property type="entry name" value="ESAT-6-like"/>
    <property type="match status" value="1"/>
</dbReference>
<feature type="region of interest" description="Disordered" evidence="1">
    <location>
        <begin position="87"/>
        <end position="116"/>
    </location>
</feature>
<evidence type="ECO:0008006" key="4">
    <source>
        <dbReference type="Google" id="ProtNLM"/>
    </source>
</evidence>
<proteinExistence type="predicted"/>
<dbReference type="InterPro" id="IPR036689">
    <property type="entry name" value="ESAT-6-like_sf"/>
</dbReference>
<feature type="compositionally biased region" description="Gly residues" evidence="1">
    <location>
        <begin position="91"/>
        <end position="100"/>
    </location>
</feature>
<evidence type="ECO:0000256" key="1">
    <source>
        <dbReference type="SAM" id="MobiDB-lite"/>
    </source>
</evidence>
<evidence type="ECO:0000313" key="2">
    <source>
        <dbReference type="EMBL" id="MBE1876820.1"/>
    </source>
</evidence>
<reference evidence="2 3" key="1">
    <citation type="submission" date="2020-10" db="EMBL/GenBank/DDBJ databases">
        <title>Myceligenerans pegani sp. nov., an endophytic actinomycete isolated from Peganum harmala L. in Xinjiang, China.</title>
        <authorList>
            <person name="Xin L."/>
        </authorList>
    </citation>
    <scope>NUCLEOTIDE SEQUENCE [LARGE SCALE GENOMIC DNA]</scope>
    <source>
        <strain evidence="2 3">TRM65318</strain>
    </source>
</reference>
<dbReference type="SUPFAM" id="SSF140453">
    <property type="entry name" value="EsxAB dimer-like"/>
    <property type="match status" value="1"/>
</dbReference>
<comment type="caution">
    <text evidence="2">The sequence shown here is derived from an EMBL/GenBank/DDBJ whole genome shotgun (WGS) entry which is preliminary data.</text>
</comment>
<accession>A0ABR9N0E6</accession>
<evidence type="ECO:0000313" key="3">
    <source>
        <dbReference type="Proteomes" id="UP000625527"/>
    </source>
</evidence>
<feature type="compositionally biased region" description="Low complexity" evidence="1">
    <location>
        <begin position="101"/>
        <end position="116"/>
    </location>
</feature>
<dbReference type="EMBL" id="JADAQT010000089">
    <property type="protein sequence ID" value="MBE1876820.1"/>
    <property type="molecule type" value="Genomic_DNA"/>
</dbReference>
<organism evidence="2 3">
    <name type="scientific">Myceligenerans pegani</name>
    <dbReference type="NCBI Taxonomy" id="2776917"/>
    <lineage>
        <taxon>Bacteria</taxon>
        <taxon>Bacillati</taxon>
        <taxon>Actinomycetota</taxon>
        <taxon>Actinomycetes</taxon>
        <taxon>Micrococcales</taxon>
        <taxon>Promicromonosporaceae</taxon>
        <taxon>Myceligenerans</taxon>
    </lineage>
</organism>
<dbReference type="Proteomes" id="UP000625527">
    <property type="component" value="Unassembled WGS sequence"/>
</dbReference>
<dbReference type="RefSeq" id="WP_192863377.1">
    <property type="nucleotide sequence ID" value="NZ_JADAQT010000089.1"/>
</dbReference>
<sequence>MSGNMYGADIEQLRALATVFEDKSNQLTSAVQTIAGAVDQIPWFGPSGEMFREEWEGGHAPGMRDAAGSLVAAADALLRNADDQDATSNDLGGGIGGGPFPGTNPFPGSSGTGTATADDGGWADWLNDLVGETGWWASVAGATEFALEAAYRYGAGLWGLADDIPAGFGWAGKAIGWAGVALGGWTIGQGIAEGDWWKVGDGAITAGLGLGAVLAGAALVSNPVGWAILGAGAAWAVADIFIDGNITEAAWNGISNAGEWAWDTAGDAADWVSDTAGDVWDGATDVAGDIYDAGGDLIEGAGDFISDITPW</sequence>
<gene>
    <name evidence="2" type="ORF">IHE71_14065</name>
</gene>
<keyword evidence="3" id="KW-1185">Reference proteome</keyword>
<name>A0ABR9N0E6_9MICO</name>
<dbReference type="Gene3D" id="6.10.140.1430">
    <property type="match status" value="1"/>
</dbReference>